<accession>A0A9Q1FEC1</accession>
<dbReference type="SUPFAM" id="SSF53098">
    <property type="entry name" value="Ribonuclease H-like"/>
    <property type="match status" value="1"/>
</dbReference>
<reference evidence="2" key="1">
    <citation type="journal article" date="2023" name="Science">
        <title>Genome structures resolve the early diversification of teleost fishes.</title>
        <authorList>
            <person name="Parey E."/>
            <person name="Louis A."/>
            <person name="Montfort J."/>
            <person name="Bouchez O."/>
            <person name="Roques C."/>
            <person name="Iampietro C."/>
            <person name="Lluch J."/>
            <person name="Castinel A."/>
            <person name="Donnadieu C."/>
            <person name="Desvignes T."/>
            <person name="Floi Bucao C."/>
            <person name="Jouanno E."/>
            <person name="Wen M."/>
            <person name="Mejri S."/>
            <person name="Dirks R."/>
            <person name="Jansen H."/>
            <person name="Henkel C."/>
            <person name="Chen W.J."/>
            <person name="Zahm M."/>
            <person name="Cabau C."/>
            <person name="Klopp C."/>
            <person name="Thompson A.W."/>
            <person name="Robinson-Rechavi M."/>
            <person name="Braasch I."/>
            <person name="Lecointre G."/>
            <person name="Bobe J."/>
            <person name="Postlethwait J.H."/>
            <person name="Berthelot C."/>
            <person name="Roest Crollius H."/>
            <person name="Guiguen Y."/>
        </authorList>
    </citation>
    <scope>NUCLEOTIDE SEQUENCE</scope>
    <source>
        <strain evidence="2">WJC10195</strain>
    </source>
</reference>
<dbReference type="PANTHER" id="PTHR46481:SF4">
    <property type="entry name" value="ZINC FINGER BED DOMAIN-CONTAINING PROTEIN 4"/>
    <property type="match status" value="1"/>
</dbReference>
<dbReference type="EMBL" id="JAINUF010000006">
    <property type="protein sequence ID" value="KAJ8356661.1"/>
    <property type="molecule type" value="Genomic_DNA"/>
</dbReference>
<name>A0A9Q1FEC1_SYNKA</name>
<dbReference type="OrthoDB" id="1607513at2759"/>
<proteinExistence type="predicted"/>
<protein>
    <recommendedName>
        <fullName evidence="1">HAT C-terminal dimerisation domain-containing protein</fullName>
    </recommendedName>
</protein>
<gene>
    <name evidence="2" type="ORF">SKAU_G00194550</name>
</gene>
<dbReference type="Pfam" id="PF05699">
    <property type="entry name" value="Dimer_Tnp_hAT"/>
    <property type="match status" value="1"/>
</dbReference>
<dbReference type="InterPro" id="IPR012337">
    <property type="entry name" value="RNaseH-like_sf"/>
</dbReference>
<dbReference type="Proteomes" id="UP001152622">
    <property type="component" value="Chromosome 6"/>
</dbReference>
<evidence type="ECO:0000259" key="1">
    <source>
        <dbReference type="Pfam" id="PF05699"/>
    </source>
</evidence>
<dbReference type="GO" id="GO:0046983">
    <property type="term" value="F:protein dimerization activity"/>
    <property type="evidence" value="ECO:0007669"/>
    <property type="project" value="InterPro"/>
</dbReference>
<dbReference type="InterPro" id="IPR052035">
    <property type="entry name" value="ZnF_BED_domain_contain"/>
</dbReference>
<organism evidence="2 3">
    <name type="scientific">Synaphobranchus kaupii</name>
    <name type="common">Kaup's arrowtooth eel</name>
    <dbReference type="NCBI Taxonomy" id="118154"/>
    <lineage>
        <taxon>Eukaryota</taxon>
        <taxon>Metazoa</taxon>
        <taxon>Chordata</taxon>
        <taxon>Craniata</taxon>
        <taxon>Vertebrata</taxon>
        <taxon>Euteleostomi</taxon>
        <taxon>Actinopterygii</taxon>
        <taxon>Neopterygii</taxon>
        <taxon>Teleostei</taxon>
        <taxon>Anguilliformes</taxon>
        <taxon>Synaphobranchidae</taxon>
        <taxon>Synaphobranchus</taxon>
    </lineage>
</organism>
<sequence>MKSAVLQTRPLYESHTSAHLAEELTNAVTEWKLERPNMTIPVTTDNASNIVNAIHEADGLGPQIGCFAHVVNLAAKKAVSINPVSRLLGKVRKAVTFFHKSTTAHHVLTVKQEMLGLPKHKLIHDVTTRWNTIHDMLERYVEQQPAIYAALLDKGVKKSAKDMAMLTDSEQKLAEELIQLLKPLKTVTTLMSSETTPTTSMILPLKEMILKSMAPGDEDSATLKEAKAAITQDLERRYTDPALHDYLQRATALDPRFKSLPSLDESSRVRLYRDLTTHILEHEQQKKTAMAELFGELFKTEERARSFSQITEEEVTSYKLADCIHVDADPFMWWKANECKFPHVAKVAQRHLCVPGTSVASERIFSTAGDIVNANRSRLAAENVDKLIFLQKNLTIQE</sequence>
<dbReference type="InterPro" id="IPR008906">
    <property type="entry name" value="HATC_C_dom"/>
</dbReference>
<comment type="caution">
    <text evidence="2">The sequence shown here is derived from an EMBL/GenBank/DDBJ whole genome shotgun (WGS) entry which is preliminary data.</text>
</comment>
<evidence type="ECO:0000313" key="3">
    <source>
        <dbReference type="Proteomes" id="UP001152622"/>
    </source>
</evidence>
<dbReference type="PANTHER" id="PTHR46481">
    <property type="entry name" value="ZINC FINGER BED DOMAIN-CONTAINING PROTEIN 4"/>
    <property type="match status" value="1"/>
</dbReference>
<feature type="domain" description="HAT C-terminal dimerisation" evidence="1">
    <location>
        <begin position="315"/>
        <end position="394"/>
    </location>
</feature>
<evidence type="ECO:0000313" key="2">
    <source>
        <dbReference type="EMBL" id="KAJ8356661.1"/>
    </source>
</evidence>
<keyword evidence="3" id="KW-1185">Reference proteome</keyword>
<dbReference type="AlphaFoldDB" id="A0A9Q1FEC1"/>